<reference evidence="8" key="1">
    <citation type="submission" date="2020-05" db="EMBL/GenBank/DDBJ databases">
        <title>Phylogenomic resolution of chytrid fungi.</title>
        <authorList>
            <person name="Stajich J.E."/>
            <person name="Amses K."/>
            <person name="Simmons R."/>
            <person name="Seto K."/>
            <person name="Myers J."/>
            <person name="Bonds A."/>
            <person name="Quandt C.A."/>
            <person name="Barry K."/>
            <person name="Liu P."/>
            <person name="Grigoriev I."/>
            <person name="Longcore J.E."/>
            <person name="James T.Y."/>
        </authorList>
    </citation>
    <scope>NUCLEOTIDE SEQUENCE</scope>
    <source>
        <strain evidence="8">JEL0379</strain>
    </source>
</reference>
<dbReference type="Pfam" id="PF13515">
    <property type="entry name" value="FUSC_2"/>
    <property type="match status" value="1"/>
</dbReference>
<feature type="transmembrane region" description="Helical" evidence="5">
    <location>
        <begin position="712"/>
        <end position="729"/>
    </location>
</feature>
<feature type="transmembrane region" description="Helical" evidence="5">
    <location>
        <begin position="135"/>
        <end position="153"/>
    </location>
</feature>
<dbReference type="PANTHER" id="PTHR47804:SF3">
    <property type="entry name" value="PROTEIN BRE4"/>
    <property type="match status" value="1"/>
</dbReference>
<evidence type="ECO:0000313" key="8">
    <source>
        <dbReference type="EMBL" id="KAJ3179841.1"/>
    </source>
</evidence>
<name>A0AAD5TNI2_9FUNG</name>
<evidence type="ECO:0000256" key="1">
    <source>
        <dbReference type="ARBA" id="ARBA00004141"/>
    </source>
</evidence>
<evidence type="ECO:0000256" key="2">
    <source>
        <dbReference type="ARBA" id="ARBA00022692"/>
    </source>
</evidence>
<evidence type="ECO:0000256" key="3">
    <source>
        <dbReference type="ARBA" id="ARBA00022989"/>
    </source>
</evidence>
<evidence type="ECO:0000256" key="5">
    <source>
        <dbReference type="SAM" id="Phobius"/>
    </source>
</evidence>
<evidence type="ECO:0000313" key="9">
    <source>
        <dbReference type="Proteomes" id="UP001212152"/>
    </source>
</evidence>
<evidence type="ECO:0008006" key="10">
    <source>
        <dbReference type="Google" id="ProtNLM"/>
    </source>
</evidence>
<dbReference type="PANTHER" id="PTHR47804">
    <property type="entry name" value="60S RIBOSOMAL PROTEIN L19"/>
    <property type="match status" value="1"/>
</dbReference>
<dbReference type="InterPro" id="IPR023244">
    <property type="entry name" value="Brefeldin_A-sensitivity_4"/>
</dbReference>
<dbReference type="PRINTS" id="PR02047">
    <property type="entry name" value="BREFELDNASP4"/>
</dbReference>
<dbReference type="GO" id="GO:0016020">
    <property type="term" value="C:membrane"/>
    <property type="evidence" value="ECO:0007669"/>
    <property type="project" value="UniProtKB-SubCell"/>
</dbReference>
<keyword evidence="2 5" id="KW-0812">Transmembrane</keyword>
<gene>
    <name evidence="8" type="ORF">HDU87_002409</name>
</gene>
<feature type="domain" description="Integral membrane bound transporter" evidence="7">
    <location>
        <begin position="594"/>
        <end position="724"/>
    </location>
</feature>
<feature type="transmembrane region" description="Helical" evidence="5">
    <location>
        <begin position="98"/>
        <end position="123"/>
    </location>
</feature>
<evidence type="ECO:0000259" key="7">
    <source>
        <dbReference type="Pfam" id="PF13515"/>
    </source>
</evidence>
<feature type="transmembrane region" description="Helical" evidence="5">
    <location>
        <begin position="673"/>
        <end position="692"/>
    </location>
</feature>
<protein>
    <recommendedName>
        <fullName evidence="10">DUF2421 domain-containing protein</fullName>
    </recommendedName>
</protein>
<evidence type="ECO:0000256" key="4">
    <source>
        <dbReference type="ARBA" id="ARBA00023136"/>
    </source>
</evidence>
<dbReference type="InterPro" id="IPR052430">
    <property type="entry name" value="IVT-Associated"/>
</dbReference>
<feature type="transmembrane region" description="Helical" evidence="5">
    <location>
        <begin position="648"/>
        <end position="666"/>
    </location>
</feature>
<proteinExistence type="predicted"/>
<dbReference type="Pfam" id="PF10334">
    <property type="entry name" value="BRE4"/>
    <property type="match status" value="1"/>
</dbReference>
<keyword evidence="4 5" id="KW-0472">Membrane</keyword>
<dbReference type="AlphaFoldDB" id="A0AAD5TNI2"/>
<keyword evidence="3 5" id="KW-1133">Transmembrane helix</keyword>
<feature type="transmembrane region" description="Helical" evidence="5">
    <location>
        <begin position="197"/>
        <end position="214"/>
    </location>
</feature>
<feature type="domain" description="DUF2421" evidence="6">
    <location>
        <begin position="730"/>
        <end position="879"/>
    </location>
</feature>
<accession>A0AAD5TNI2</accession>
<comment type="caution">
    <text evidence="8">The sequence shown here is derived from an EMBL/GenBank/DDBJ whole genome shotgun (WGS) entry which is preliminary data.</text>
</comment>
<dbReference type="EMBL" id="JADGJQ010000019">
    <property type="protein sequence ID" value="KAJ3179841.1"/>
    <property type="molecule type" value="Genomic_DNA"/>
</dbReference>
<feature type="transmembrane region" description="Helical" evidence="5">
    <location>
        <begin position="741"/>
        <end position="760"/>
    </location>
</feature>
<keyword evidence="9" id="KW-1185">Reference proteome</keyword>
<feature type="transmembrane region" description="Helical" evidence="5">
    <location>
        <begin position="160"/>
        <end position="177"/>
    </location>
</feature>
<dbReference type="Proteomes" id="UP001212152">
    <property type="component" value="Unassembled WGS sequence"/>
</dbReference>
<dbReference type="InterPro" id="IPR049453">
    <property type="entry name" value="Memb_transporter_dom"/>
</dbReference>
<organism evidence="8 9">
    <name type="scientific">Geranomyces variabilis</name>
    <dbReference type="NCBI Taxonomy" id="109894"/>
    <lineage>
        <taxon>Eukaryota</taxon>
        <taxon>Fungi</taxon>
        <taxon>Fungi incertae sedis</taxon>
        <taxon>Chytridiomycota</taxon>
        <taxon>Chytridiomycota incertae sedis</taxon>
        <taxon>Chytridiomycetes</taxon>
        <taxon>Spizellomycetales</taxon>
        <taxon>Powellomycetaceae</taxon>
        <taxon>Geranomyces</taxon>
    </lineage>
</organism>
<sequence>MMPADDIETLQERAPLLPRSHKPWQCAREPRHFFARALAPVTLVFTKNTIKTALTFLAAILVSLSSVGEQWLEGSAYLLAMAVLYFHPARTVGAMVEALLCSVVGLGVGYAIAKGCTAVAVIYQEDEKNEIEAHAIAMSVLFAVTFVVAFIRAKYNVSRPAIGTACTLTHLLTFLSITKISSDESLHELPAKINRTALALLCGTLISFLGCCLIRPQTASSVIREQMSEGFYNLRKFFGTLSQTFSLISEAAPIPAQDSNALHLQIEDDPRPIRRQDSDISLLPDANLEATHAALGDLLETNRAMLLRLATSRSSIVFEPVTSLSTHRKTWAPIFTSFERLSQHLAGLQTSITKVDKIIMQDADNAVLVEFITNMGGSLRQLVVICKQSLALLENMFAAPVQNAHDAEVLLPALKNLFEQLGAALDAFDENQRTVLLKLLHNVHEDVFLMFFFVFELMEFVKELMRLVSAIEVLKRDVIERRRLGRLRWFLRSIRFGHAPDPAPGTAATTLLQQRRARKPPPGSVRRERLSRAITVANLDFGCDGHRPKRDGWGELAWKAFIEISGFEGRFAFKTAMTVALLSLPAFLDVTEDIFQDFRMHWALNTFVMVMTPSVGGTNVAGFWRLLGTFAGAAAAVLAGTLFPGNPIGLFCAAAVFCIPAAYMWLETRYPLMGQVSLISFTIIIFNDFSGAIDPETGEWYSILSVALRRGAAVASGCLVGMLVSRFVWPFTARKALRLGLADAILDIGVLYARLAGLFVSEREIGMADQAEFMEDEMELRLELARLGALMKDAEHEPRLRGRFPVEKYARIVRGCEQILNQFVSMRAGMTSSGFDHVRSSFVHPVRAPRAHMISEILLYFHLISGALILRRPLPPRFPDARAARAALVAAIRALPIMEPRAVGKAKDPAAYYYCAFVSSMDDIVSELEALGEVCVELFGRVVIGQWEWEYGWRSAFRD</sequence>
<dbReference type="InterPro" id="IPR018820">
    <property type="entry name" value="BRE4-related_DUF2421"/>
</dbReference>
<evidence type="ECO:0000259" key="6">
    <source>
        <dbReference type="Pfam" id="PF10334"/>
    </source>
</evidence>
<feature type="transmembrane region" description="Helical" evidence="5">
    <location>
        <begin position="623"/>
        <end position="642"/>
    </location>
</feature>
<comment type="subcellular location">
    <subcellularLocation>
        <location evidence="1">Membrane</location>
        <topology evidence="1">Multi-pass membrane protein</topology>
    </subcellularLocation>
</comment>